<dbReference type="PANTHER" id="PTHR43708">
    <property type="entry name" value="CONSERVED EXPRESSED OXIDOREDUCTASE (EUROFUNG)"/>
    <property type="match status" value="1"/>
</dbReference>
<evidence type="ECO:0000256" key="1">
    <source>
        <dbReference type="ARBA" id="ARBA00023027"/>
    </source>
</evidence>
<evidence type="ECO:0000259" key="3">
    <source>
        <dbReference type="Pfam" id="PF22725"/>
    </source>
</evidence>
<dbReference type="RefSeq" id="WP_091485082.1">
    <property type="nucleotide sequence ID" value="NZ_LT629692.1"/>
</dbReference>
<organism evidence="4 5">
    <name type="scientific">Microbacterium pygmaeum</name>
    <dbReference type="NCBI Taxonomy" id="370764"/>
    <lineage>
        <taxon>Bacteria</taxon>
        <taxon>Bacillati</taxon>
        <taxon>Actinomycetota</taxon>
        <taxon>Actinomycetes</taxon>
        <taxon>Micrococcales</taxon>
        <taxon>Microbacteriaceae</taxon>
        <taxon>Microbacterium</taxon>
    </lineage>
</organism>
<evidence type="ECO:0000313" key="5">
    <source>
        <dbReference type="Proteomes" id="UP000199009"/>
    </source>
</evidence>
<dbReference type="OrthoDB" id="103047at2"/>
<dbReference type="AlphaFoldDB" id="A0A1G7TYK8"/>
<dbReference type="InterPro" id="IPR000683">
    <property type="entry name" value="Gfo/Idh/MocA-like_OxRdtase_N"/>
</dbReference>
<dbReference type="Gene3D" id="3.40.50.720">
    <property type="entry name" value="NAD(P)-binding Rossmann-like Domain"/>
    <property type="match status" value="1"/>
</dbReference>
<dbReference type="Proteomes" id="UP000199009">
    <property type="component" value="Chromosome I"/>
</dbReference>
<dbReference type="SUPFAM" id="SSF51735">
    <property type="entry name" value="NAD(P)-binding Rossmann-fold domains"/>
    <property type="match status" value="1"/>
</dbReference>
<evidence type="ECO:0000313" key="4">
    <source>
        <dbReference type="EMBL" id="SDG40171.1"/>
    </source>
</evidence>
<dbReference type="Gene3D" id="3.30.360.10">
    <property type="entry name" value="Dihydrodipicolinate Reductase, domain 2"/>
    <property type="match status" value="1"/>
</dbReference>
<dbReference type="GO" id="GO:0000166">
    <property type="term" value="F:nucleotide binding"/>
    <property type="evidence" value="ECO:0007669"/>
    <property type="project" value="InterPro"/>
</dbReference>
<dbReference type="Pfam" id="PF22725">
    <property type="entry name" value="GFO_IDH_MocA_C3"/>
    <property type="match status" value="1"/>
</dbReference>
<feature type="domain" description="GFO/IDH/MocA-like oxidoreductase" evidence="3">
    <location>
        <begin position="143"/>
        <end position="295"/>
    </location>
</feature>
<evidence type="ECO:0000259" key="2">
    <source>
        <dbReference type="Pfam" id="PF01408"/>
    </source>
</evidence>
<dbReference type="STRING" id="370764.SAMN04489810_0196"/>
<name>A0A1G7TYK8_9MICO</name>
<accession>A0A1G7TYK8</accession>
<dbReference type="Pfam" id="PF01408">
    <property type="entry name" value="GFO_IDH_MocA"/>
    <property type="match status" value="1"/>
</dbReference>
<dbReference type="InterPro" id="IPR055170">
    <property type="entry name" value="GFO_IDH_MocA-like_dom"/>
</dbReference>
<dbReference type="EMBL" id="LT629692">
    <property type="protein sequence ID" value="SDG40171.1"/>
    <property type="molecule type" value="Genomic_DNA"/>
</dbReference>
<keyword evidence="5" id="KW-1185">Reference proteome</keyword>
<dbReference type="InterPro" id="IPR051317">
    <property type="entry name" value="Gfo/Idh/MocA_oxidoreduct"/>
</dbReference>
<gene>
    <name evidence="4" type="ORF">SAMN04489810_0196</name>
</gene>
<dbReference type="SUPFAM" id="SSF55347">
    <property type="entry name" value="Glyceraldehyde-3-phosphate dehydrogenase-like, C-terminal domain"/>
    <property type="match status" value="1"/>
</dbReference>
<protein>
    <submittedName>
        <fullName evidence="4">Predicted dehydrogenase</fullName>
    </submittedName>
</protein>
<proteinExistence type="predicted"/>
<reference evidence="4 5" key="1">
    <citation type="submission" date="2016-10" db="EMBL/GenBank/DDBJ databases">
        <authorList>
            <person name="de Groot N.N."/>
        </authorList>
    </citation>
    <scope>NUCLEOTIDE SEQUENCE [LARGE SCALE GENOMIC DNA]</scope>
    <source>
        <strain evidence="4 5">DSM 23142</strain>
    </source>
</reference>
<sequence>MVASPIPEEKAPLRVAVIGYGVRGRDLARWAENVSTPASLIGIVEHSERCRRDARADFGESVAILTDHYDLSSADVDAVIVATPDDTHAAIAIDLLERGIPIYLEKPIATTVVDADAILDTAARTGTRIYVGHNMRHTPMARVMKDVISSGEIGEVRGIWCRHFVGHGGDYYFKDWHADRARSTGLLLQKAAHDIDFMHWLADSYTDRVVGMGDLLVYGRIADRRDRAGERMKEWFSLDNWPPLAQTGLNPVVDVEDLSMVLMRLESGAMASYQQCHFTPDYWRNFTVIGTEGRAENFGDSGDGVVRVWKQRSGYNPTGDAEYAFTGAGFGHDSADHDCVDEFLRFVASGAAPVTSVVGGRQAVAVGVSATHSLRDGSAPQDIPPIDPDVSRYFEHGQHKILHSADR</sequence>
<dbReference type="PANTHER" id="PTHR43708:SF8">
    <property type="entry name" value="OXIDOREDUCTASE"/>
    <property type="match status" value="1"/>
</dbReference>
<keyword evidence="1" id="KW-0520">NAD</keyword>
<dbReference type="InterPro" id="IPR036291">
    <property type="entry name" value="NAD(P)-bd_dom_sf"/>
</dbReference>
<feature type="domain" description="Gfo/Idh/MocA-like oxidoreductase N-terminal" evidence="2">
    <location>
        <begin position="13"/>
        <end position="133"/>
    </location>
</feature>